<gene>
    <name evidence="2" type="ORF">LXM24_07615</name>
</gene>
<dbReference type="InterPro" id="IPR035093">
    <property type="entry name" value="RelE/ParE_toxin_dom_sf"/>
</dbReference>
<dbReference type="SUPFAM" id="SSF143011">
    <property type="entry name" value="RelE-like"/>
    <property type="match status" value="1"/>
</dbReference>
<evidence type="ECO:0000256" key="1">
    <source>
        <dbReference type="ARBA" id="ARBA00022649"/>
    </source>
</evidence>
<dbReference type="EMBL" id="JAJTTA010000002">
    <property type="protein sequence ID" value="MCF0039948.1"/>
    <property type="molecule type" value="Genomic_DNA"/>
</dbReference>
<name>A0A9X1T8V8_9BACT</name>
<dbReference type="InterPro" id="IPR052747">
    <property type="entry name" value="TA_system_RelE_toxin"/>
</dbReference>
<keyword evidence="1" id="KW-1277">Toxin-antitoxin system</keyword>
<dbReference type="Gene3D" id="3.30.2310.20">
    <property type="entry name" value="RelE-like"/>
    <property type="match status" value="1"/>
</dbReference>
<accession>A0A9X1T8V8</accession>
<protein>
    <submittedName>
        <fullName evidence="2">Type II toxin-antitoxin system RelE/ParE family toxin</fullName>
    </submittedName>
</protein>
<sequence>MELVVEKTFVKELKRCPDYIQRQVAIVLNTIKAVEHIMDIPDCSLIQGKANKEYYRIRIGGYRIGLKYHEGTIKIVSILTIQSRGDIYKKFPPK</sequence>
<dbReference type="PANTHER" id="PTHR38813">
    <property type="match status" value="1"/>
</dbReference>
<evidence type="ECO:0000313" key="2">
    <source>
        <dbReference type="EMBL" id="MCF0039948.1"/>
    </source>
</evidence>
<comment type="caution">
    <text evidence="2">The sequence shown here is derived from an EMBL/GenBank/DDBJ whole genome shotgun (WGS) entry which is preliminary data.</text>
</comment>
<evidence type="ECO:0000313" key="3">
    <source>
        <dbReference type="Proteomes" id="UP001139700"/>
    </source>
</evidence>
<dbReference type="PANTHER" id="PTHR38813:SF1">
    <property type="entry name" value="TOXIN RELE1-RELATED"/>
    <property type="match status" value="1"/>
</dbReference>
<dbReference type="RefSeq" id="WP_234612380.1">
    <property type="nucleotide sequence ID" value="NZ_CP098806.1"/>
</dbReference>
<reference evidence="2" key="1">
    <citation type="submission" date="2021-12" db="EMBL/GenBank/DDBJ databases">
        <title>Novel species in genus Dyadobacter.</title>
        <authorList>
            <person name="Ma C."/>
        </authorList>
    </citation>
    <scope>NUCLEOTIDE SEQUENCE</scope>
    <source>
        <strain evidence="2">CY399</strain>
    </source>
</reference>
<dbReference type="Proteomes" id="UP001139700">
    <property type="component" value="Unassembled WGS sequence"/>
</dbReference>
<dbReference type="Pfam" id="PF05016">
    <property type="entry name" value="ParE_toxin"/>
    <property type="match status" value="1"/>
</dbReference>
<organism evidence="2 3">
    <name type="scientific">Dyadobacter fanqingshengii</name>
    <dbReference type="NCBI Taxonomy" id="2906443"/>
    <lineage>
        <taxon>Bacteria</taxon>
        <taxon>Pseudomonadati</taxon>
        <taxon>Bacteroidota</taxon>
        <taxon>Cytophagia</taxon>
        <taxon>Cytophagales</taxon>
        <taxon>Spirosomataceae</taxon>
        <taxon>Dyadobacter</taxon>
    </lineage>
</organism>
<proteinExistence type="predicted"/>
<keyword evidence="3" id="KW-1185">Reference proteome</keyword>
<dbReference type="AlphaFoldDB" id="A0A9X1T8V8"/>
<dbReference type="InterPro" id="IPR007712">
    <property type="entry name" value="RelE/ParE_toxin"/>
</dbReference>